<evidence type="ECO:0000256" key="3">
    <source>
        <dbReference type="ARBA" id="ARBA00022679"/>
    </source>
</evidence>
<evidence type="ECO:0000256" key="4">
    <source>
        <dbReference type="ARBA" id="ARBA00022723"/>
    </source>
</evidence>
<dbReference type="CDD" id="cd00060">
    <property type="entry name" value="FHA"/>
    <property type="match status" value="1"/>
</dbReference>
<feature type="domain" description="RING-type" evidence="12">
    <location>
        <begin position="360"/>
        <end position="399"/>
    </location>
</feature>
<dbReference type="PANTHER" id="PTHR15067:SF4">
    <property type="entry name" value="E3 UBIQUITIN-PROTEIN LIGASE RNF8"/>
    <property type="match status" value="1"/>
</dbReference>
<dbReference type="SMART" id="SM00184">
    <property type="entry name" value="RING"/>
    <property type="match status" value="1"/>
</dbReference>
<gene>
    <name evidence="13" type="primary">Rnf2-002</name>
</gene>
<proteinExistence type="evidence at transcript level"/>
<evidence type="ECO:0000313" key="13">
    <source>
        <dbReference type="EMBL" id="CAB3265642.1"/>
    </source>
</evidence>
<dbReference type="Pfam" id="PF00498">
    <property type="entry name" value="FHA"/>
    <property type="match status" value="1"/>
</dbReference>
<dbReference type="GO" id="GO:0006511">
    <property type="term" value="P:ubiquitin-dependent protein catabolic process"/>
    <property type="evidence" value="ECO:0007669"/>
    <property type="project" value="TreeGrafter"/>
</dbReference>
<dbReference type="Gene3D" id="3.30.40.10">
    <property type="entry name" value="Zinc/RING finger domain, C3HC4 (zinc finger)"/>
    <property type="match status" value="1"/>
</dbReference>
<evidence type="ECO:0000256" key="7">
    <source>
        <dbReference type="ARBA" id="ARBA00022833"/>
    </source>
</evidence>
<sequence>MTREIYFERLGASEEQWLSVKPGEKITFGRSVTNRIRLYSEFVSREHAVIEQTNGNIYITDLKSLNGIHVNEVKIKTNIKHQLKVGDKVEIGKPLDCEEWKHLKLCDRFVYEVKEDEVNNLLKRPVMAKVHKSLFSVKQHQERTKMVGIKRKQENVEVASTKPELINILHQPKTEVKLITNNDVSDQDKDVKTQEEKPQHPNGVLLNDNYVAFVKNSTFRKLTRLEKQLEMQREESAKEKQNLEDEFRRRENMLKSELLKYEQLAKENNDTNTKDQLVRKEAELSNLLKEMKEKEKLENEKVAKNEELLRDKEQQLRDEMMKEKVLAQQREKDAAMAAQREAEELAKKHVVGKLEEELQCIICSELFVKSTTLNCSHTFCQFCIDGWLKKKNKVCPVCRAEVTSRNHSLVLDNYIEAAIAEMSPELQERRKMLITERKNAEAALKDPPKPIRKRKRKR</sequence>
<keyword evidence="6" id="KW-0833">Ubl conjugation pathway</keyword>
<dbReference type="GO" id="GO:0006302">
    <property type="term" value="P:double-strand break repair"/>
    <property type="evidence" value="ECO:0007669"/>
    <property type="project" value="TreeGrafter"/>
</dbReference>
<dbReference type="InterPro" id="IPR017907">
    <property type="entry name" value="Znf_RING_CS"/>
</dbReference>
<dbReference type="PROSITE" id="PS50089">
    <property type="entry name" value="ZF_RING_2"/>
    <property type="match status" value="1"/>
</dbReference>
<keyword evidence="5 8" id="KW-0863">Zinc-finger</keyword>
<dbReference type="GO" id="GO:0070936">
    <property type="term" value="P:protein K48-linked ubiquitination"/>
    <property type="evidence" value="ECO:0007669"/>
    <property type="project" value="TreeGrafter"/>
</dbReference>
<feature type="compositionally biased region" description="Basic and acidic residues" evidence="10">
    <location>
        <begin position="437"/>
        <end position="449"/>
    </location>
</feature>
<accession>A0A6F9DQB5</accession>
<evidence type="ECO:0000256" key="5">
    <source>
        <dbReference type="ARBA" id="ARBA00022771"/>
    </source>
</evidence>
<reference evidence="13" key="1">
    <citation type="submission" date="2020-04" db="EMBL/GenBank/DDBJ databases">
        <authorList>
            <person name="Neveu A P."/>
        </authorList>
    </citation>
    <scope>NUCLEOTIDE SEQUENCE</scope>
    <source>
        <tissue evidence="13">Whole embryo</tissue>
    </source>
</reference>
<dbReference type="PROSITE" id="PS00518">
    <property type="entry name" value="ZF_RING_1"/>
    <property type="match status" value="1"/>
</dbReference>
<dbReference type="GO" id="GO:0008270">
    <property type="term" value="F:zinc ion binding"/>
    <property type="evidence" value="ECO:0007669"/>
    <property type="project" value="UniProtKB-KW"/>
</dbReference>
<feature type="region of interest" description="Disordered" evidence="10">
    <location>
        <begin position="437"/>
        <end position="458"/>
    </location>
</feature>
<protein>
    <recommendedName>
        <fullName evidence="2">E3 ubiquitin-protein ligase CHFR</fullName>
    </recommendedName>
</protein>
<evidence type="ECO:0000256" key="1">
    <source>
        <dbReference type="ARBA" id="ARBA00005797"/>
    </source>
</evidence>
<dbReference type="EMBL" id="LR789780">
    <property type="protein sequence ID" value="CAB3265642.1"/>
    <property type="molecule type" value="mRNA"/>
</dbReference>
<evidence type="ECO:0000256" key="6">
    <source>
        <dbReference type="ARBA" id="ARBA00022786"/>
    </source>
</evidence>
<name>A0A6F9DQB5_9ASCI</name>
<feature type="coiled-coil region" evidence="9">
    <location>
        <begin position="215"/>
        <end position="348"/>
    </location>
</feature>
<comment type="similarity">
    <text evidence="1">Belongs to the CHFR family.</text>
</comment>
<keyword evidence="3" id="KW-0808">Transferase</keyword>
<dbReference type="CDD" id="cd16535">
    <property type="entry name" value="RING-HC_RNF8"/>
    <property type="match status" value="1"/>
</dbReference>
<feature type="domain" description="FHA" evidence="11">
    <location>
        <begin position="26"/>
        <end position="75"/>
    </location>
</feature>
<evidence type="ECO:0000259" key="11">
    <source>
        <dbReference type="PROSITE" id="PS50006"/>
    </source>
</evidence>
<keyword evidence="4" id="KW-0479">Metal-binding</keyword>
<dbReference type="Pfam" id="PF00097">
    <property type="entry name" value="zf-C3HC4"/>
    <property type="match status" value="1"/>
</dbReference>
<dbReference type="InterPro" id="IPR000253">
    <property type="entry name" value="FHA_dom"/>
</dbReference>
<dbReference type="GO" id="GO:0042393">
    <property type="term" value="F:histone binding"/>
    <property type="evidence" value="ECO:0007669"/>
    <property type="project" value="TreeGrafter"/>
</dbReference>
<feature type="region of interest" description="Disordered" evidence="10">
    <location>
        <begin position="182"/>
        <end position="203"/>
    </location>
</feature>
<dbReference type="GO" id="GO:0005829">
    <property type="term" value="C:cytosol"/>
    <property type="evidence" value="ECO:0007669"/>
    <property type="project" value="TreeGrafter"/>
</dbReference>
<feature type="compositionally biased region" description="Basic and acidic residues" evidence="10">
    <location>
        <begin position="186"/>
        <end position="199"/>
    </location>
</feature>
<evidence type="ECO:0000259" key="12">
    <source>
        <dbReference type="PROSITE" id="PS50089"/>
    </source>
</evidence>
<dbReference type="SUPFAM" id="SSF57850">
    <property type="entry name" value="RING/U-box"/>
    <property type="match status" value="1"/>
</dbReference>
<keyword evidence="7" id="KW-0862">Zinc</keyword>
<dbReference type="PROSITE" id="PS50006">
    <property type="entry name" value="FHA_DOMAIN"/>
    <property type="match status" value="1"/>
</dbReference>
<keyword evidence="9" id="KW-0175">Coiled coil</keyword>
<dbReference type="GO" id="GO:0035861">
    <property type="term" value="C:site of double-strand break"/>
    <property type="evidence" value="ECO:0007669"/>
    <property type="project" value="TreeGrafter"/>
</dbReference>
<evidence type="ECO:0000256" key="2">
    <source>
        <dbReference type="ARBA" id="ARBA00017908"/>
    </source>
</evidence>
<evidence type="ECO:0000256" key="10">
    <source>
        <dbReference type="SAM" id="MobiDB-lite"/>
    </source>
</evidence>
<dbReference type="GO" id="GO:0061630">
    <property type="term" value="F:ubiquitin protein ligase activity"/>
    <property type="evidence" value="ECO:0007669"/>
    <property type="project" value="TreeGrafter"/>
</dbReference>
<evidence type="ECO:0000256" key="9">
    <source>
        <dbReference type="SAM" id="Coils"/>
    </source>
</evidence>
<dbReference type="SMART" id="SM00240">
    <property type="entry name" value="FHA"/>
    <property type="match status" value="1"/>
</dbReference>
<dbReference type="InterPro" id="IPR018957">
    <property type="entry name" value="Znf_C3HC4_RING-type"/>
</dbReference>
<evidence type="ECO:0000256" key="8">
    <source>
        <dbReference type="PROSITE-ProRule" id="PRU00175"/>
    </source>
</evidence>
<dbReference type="InterPro" id="IPR008984">
    <property type="entry name" value="SMAD_FHA_dom_sf"/>
</dbReference>
<dbReference type="GO" id="GO:0005634">
    <property type="term" value="C:nucleus"/>
    <property type="evidence" value="ECO:0007669"/>
    <property type="project" value="TreeGrafter"/>
</dbReference>
<dbReference type="GO" id="GO:0000151">
    <property type="term" value="C:ubiquitin ligase complex"/>
    <property type="evidence" value="ECO:0007669"/>
    <property type="project" value="TreeGrafter"/>
</dbReference>
<organism evidence="13">
    <name type="scientific">Phallusia mammillata</name>
    <dbReference type="NCBI Taxonomy" id="59560"/>
    <lineage>
        <taxon>Eukaryota</taxon>
        <taxon>Metazoa</taxon>
        <taxon>Chordata</taxon>
        <taxon>Tunicata</taxon>
        <taxon>Ascidiacea</taxon>
        <taxon>Phlebobranchia</taxon>
        <taxon>Ascidiidae</taxon>
        <taxon>Phallusia</taxon>
    </lineage>
</organism>
<dbReference type="Gene3D" id="2.60.200.20">
    <property type="match status" value="1"/>
</dbReference>
<dbReference type="AlphaFoldDB" id="A0A6F9DQB5"/>
<dbReference type="InterPro" id="IPR001841">
    <property type="entry name" value="Znf_RING"/>
</dbReference>
<dbReference type="SUPFAM" id="SSF49879">
    <property type="entry name" value="SMAD/FHA domain"/>
    <property type="match status" value="1"/>
</dbReference>
<dbReference type="PANTHER" id="PTHR15067">
    <property type="entry name" value="E3 UBIQUITIN-PROTEIN LIGASE RNF8"/>
    <property type="match status" value="1"/>
</dbReference>
<dbReference type="InterPro" id="IPR013083">
    <property type="entry name" value="Znf_RING/FYVE/PHD"/>
</dbReference>